<dbReference type="InterPro" id="IPR001650">
    <property type="entry name" value="Helicase_C-like"/>
</dbReference>
<dbReference type="InterPro" id="IPR006935">
    <property type="entry name" value="Helicase/UvrB_N"/>
</dbReference>
<evidence type="ECO:0000256" key="1">
    <source>
        <dbReference type="SAM" id="MobiDB-lite"/>
    </source>
</evidence>
<dbReference type="PANTHER" id="PTHR47396:SF1">
    <property type="entry name" value="ATP-DEPENDENT HELICASE IRC3-RELATED"/>
    <property type="match status" value="1"/>
</dbReference>
<evidence type="ECO:0000259" key="2">
    <source>
        <dbReference type="PROSITE" id="PS51194"/>
    </source>
</evidence>
<keyword evidence="3" id="KW-0347">Helicase</keyword>
<dbReference type="InterPro" id="IPR049430">
    <property type="entry name" value="UvsW_N_sf"/>
</dbReference>
<dbReference type="InterPro" id="IPR027417">
    <property type="entry name" value="P-loop_NTPase"/>
</dbReference>
<dbReference type="EMBL" id="LR797450">
    <property type="protein sequence ID" value="CAB4217737.1"/>
    <property type="molecule type" value="Genomic_DNA"/>
</dbReference>
<keyword evidence="3" id="KW-0067">ATP-binding</keyword>
<evidence type="ECO:0000313" key="3">
    <source>
        <dbReference type="EMBL" id="CAB4185362.1"/>
    </source>
</evidence>
<proteinExistence type="predicted"/>
<organism evidence="3">
    <name type="scientific">uncultured Caudovirales phage</name>
    <dbReference type="NCBI Taxonomy" id="2100421"/>
    <lineage>
        <taxon>Viruses</taxon>
        <taxon>Duplodnaviria</taxon>
        <taxon>Heunggongvirae</taxon>
        <taxon>Uroviricota</taxon>
        <taxon>Caudoviricetes</taxon>
        <taxon>Peduoviridae</taxon>
        <taxon>Maltschvirus</taxon>
        <taxon>Maltschvirus maltsch</taxon>
    </lineage>
</organism>
<feature type="domain" description="Helicase C-terminal" evidence="2">
    <location>
        <begin position="324"/>
        <end position="481"/>
    </location>
</feature>
<dbReference type="Gene3D" id="3.30.780.20">
    <property type="match status" value="1"/>
</dbReference>
<evidence type="ECO:0000313" key="6">
    <source>
        <dbReference type="EMBL" id="CAB5231557.1"/>
    </source>
</evidence>
<dbReference type="EMBL" id="LR797197">
    <property type="protein sequence ID" value="CAB4193060.1"/>
    <property type="molecule type" value="Genomic_DNA"/>
</dbReference>
<dbReference type="InterPro" id="IPR050742">
    <property type="entry name" value="Helicase_Restrict-Modif_Enz"/>
</dbReference>
<dbReference type="GO" id="GO:0003677">
    <property type="term" value="F:DNA binding"/>
    <property type="evidence" value="ECO:0007669"/>
    <property type="project" value="InterPro"/>
</dbReference>
<dbReference type="Pfam" id="PF00271">
    <property type="entry name" value="Helicase_C"/>
    <property type="match status" value="1"/>
</dbReference>
<dbReference type="SUPFAM" id="SSF52540">
    <property type="entry name" value="P-loop containing nucleoside triphosphate hydrolases"/>
    <property type="match status" value="2"/>
</dbReference>
<dbReference type="Gene3D" id="3.40.50.300">
    <property type="entry name" value="P-loop containing nucleotide triphosphate hydrolases"/>
    <property type="match status" value="2"/>
</dbReference>
<dbReference type="GO" id="GO:0005524">
    <property type="term" value="F:ATP binding"/>
    <property type="evidence" value="ECO:0007669"/>
    <property type="project" value="InterPro"/>
</dbReference>
<dbReference type="InterPro" id="IPR014001">
    <property type="entry name" value="Helicase_ATP-bd"/>
</dbReference>
<sequence>MKFIIGNVSTKIEYAAGTNEYARYYPLLRDYLRIKVPGAHYVQRKGWDGYRYFITASSQFATGFLQMVVLFIEREGAKLEFEDQRKNKVTFTDRPVVNFDDASLRQYQEEGVLKVMGKQIQVKGCEPLFFPRGIIDAATNAGKDYMMASIYLSVRSAKALLLVSNSDVYRKATKFFKTLFPIGEISPKKFEIAGFTIAMQKTLYNRAESSIQVRKYLSEVNVLFVDEAHESGSKEYSRLVSMVDAYVRVLVSGTPLDTSNPINNLIIVGLCGNVIFKITNKFLMDEKVSLRAIVRVFRNPAPLGLALLYYEDAYAQRIMFSQTRADILIEQIRANPDKKILVAFRYKEQGKYLLEKMMEWPELVGRVDMVEGTDPDREEKVEWFTNSKRTVLLSSVILRQGVNIKDINVLAYAMGGRSKVDVKQFVGRAVRDDGISESIEVWDFYDEGKWVSAHSKFRVSLYKNEEFEIRYEYPATPSGAPKGSRVGSPTRGRFFRS</sequence>
<name>A0A6J5QNJ3_9CAUD</name>
<reference evidence="3" key="1">
    <citation type="submission" date="2020-05" db="EMBL/GenBank/DDBJ databases">
        <authorList>
            <person name="Chiriac C."/>
            <person name="Salcher M."/>
            <person name="Ghai R."/>
            <person name="Kavagutti S V."/>
        </authorList>
    </citation>
    <scope>NUCLEOTIDE SEQUENCE</scope>
</reference>
<dbReference type="EMBL" id="LR797075">
    <property type="protein sequence ID" value="CAB4185362.1"/>
    <property type="molecule type" value="Genomic_DNA"/>
</dbReference>
<keyword evidence="3" id="KW-0378">Hydrolase</keyword>
<keyword evidence="3" id="KW-0547">Nucleotide-binding</keyword>
<protein>
    <submittedName>
        <fullName evidence="3">SSL2 DNA or RNA helicases of superfamily II</fullName>
    </submittedName>
</protein>
<feature type="region of interest" description="Disordered" evidence="1">
    <location>
        <begin position="478"/>
        <end position="497"/>
    </location>
</feature>
<dbReference type="GO" id="GO:0016787">
    <property type="term" value="F:hydrolase activity"/>
    <property type="evidence" value="ECO:0007669"/>
    <property type="project" value="InterPro"/>
</dbReference>
<dbReference type="GO" id="GO:0004386">
    <property type="term" value="F:helicase activity"/>
    <property type="evidence" value="ECO:0007669"/>
    <property type="project" value="UniProtKB-KW"/>
</dbReference>
<accession>A0A6J5QNJ3</accession>
<evidence type="ECO:0000313" key="4">
    <source>
        <dbReference type="EMBL" id="CAB4193060.1"/>
    </source>
</evidence>
<gene>
    <name evidence="3" type="ORF">UFOVP1127_58</name>
    <name evidence="4" type="ORF">UFOVP1242_16</name>
    <name evidence="5" type="ORF">UFOVP1492_76</name>
    <name evidence="6" type="ORF">UFOVP1580_105</name>
</gene>
<dbReference type="Pfam" id="PF04851">
    <property type="entry name" value="ResIII"/>
    <property type="match status" value="1"/>
</dbReference>
<dbReference type="SMART" id="SM00487">
    <property type="entry name" value="DEXDc"/>
    <property type="match status" value="1"/>
</dbReference>
<dbReference type="PROSITE" id="PS51194">
    <property type="entry name" value="HELICASE_CTER"/>
    <property type="match status" value="1"/>
</dbReference>
<evidence type="ECO:0000313" key="5">
    <source>
        <dbReference type="EMBL" id="CAB4217737.1"/>
    </source>
</evidence>
<dbReference type="PANTHER" id="PTHR47396">
    <property type="entry name" value="TYPE I RESTRICTION ENZYME ECOKI R PROTEIN"/>
    <property type="match status" value="1"/>
</dbReference>
<dbReference type="EMBL" id="LR798430">
    <property type="protein sequence ID" value="CAB5231557.1"/>
    <property type="molecule type" value="Genomic_DNA"/>
</dbReference>